<evidence type="ECO:0000256" key="1">
    <source>
        <dbReference type="SAM" id="MobiDB-lite"/>
    </source>
</evidence>
<dbReference type="AlphaFoldDB" id="A0AAE3GWJ2"/>
<name>A0AAE3GWJ2_9CYAN</name>
<comment type="caution">
    <text evidence="2">The sequence shown here is derived from an EMBL/GenBank/DDBJ whole genome shotgun (WGS) entry which is preliminary data.</text>
</comment>
<proteinExistence type="predicted"/>
<reference evidence="2" key="1">
    <citation type="submission" date="2022-06" db="EMBL/GenBank/DDBJ databases">
        <title>New cyanobacteria of genus Symplocastrum in benthos of Lake Baikal.</title>
        <authorList>
            <person name="Sorokovikova E."/>
            <person name="Tikhonova I."/>
            <person name="Krasnopeev A."/>
            <person name="Evseev P."/>
            <person name="Gladkikh A."/>
            <person name="Belykh O."/>
        </authorList>
    </citation>
    <scope>NUCLEOTIDE SEQUENCE</scope>
    <source>
        <strain evidence="2">BBK-W-15</strain>
    </source>
</reference>
<protein>
    <submittedName>
        <fullName evidence="2">Uncharacterized protein</fullName>
    </submittedName>
</protein>
<evidence type="ECO:0000313" key="3">
    <source>
        <dbReference type="Proteomes" id="UP001204953"/>
    </source>
</evidence>
<accession>A0AAE3GWJ2</accession>
<gene>
    <name evidence="2" type="ORF">NJ959_23355</name>
</gene>
<feature type="region of interest" description="Disordered" evidence="1">
    <location>
        <begin position="1"/>
        <end position="22"/>
    </location>
</feature>
<evidence type="ECO:0000313" key="2">
    <source>
        <dbReference type="EMBL" id="MCP2731367.1"/>
    </source>
</evidence>
<feature type="compositionally biased region" description="Basic and acidic residues" evidence="1">
    <location>
        <begin position="8"/>
        <end position="22"/>
    </location>
</feature>
<organism evidence="2 3">
    <name type="scientific">Limnofasciculus baicalensis BBK-W-15</name>
    <dbReference type="NCBI Taxonomy" id="2699891"/>
    <lineage>
        <taxon>Bacteria</taxon>
        <taxon>Bacillati</taxon>
        <taxon>Cyanobacteriota</taxon>
        <taxon>Cyanophyceae</taxon>
        <taxon>Coleofasciculales</taxon>
        <taxon>Coleofasciculaceae</taxon>
        <taxon>Limnofasciculus</taxon>
        <taxon>Limnofasciculus baicalensis</taxon>
    </lineage>
</organism>
<sequence>MAGWADVQIEKKEEKMSDHKHEQADINELTKLTPFGLDVYKTRGKFKSGGIFVETHVLESAKPLQPWSIQADNESDSVRSANL</sequence>
<dbReference type="EMBL" id="JAMZMM010000319">
    <property type="protein sequence ID" value="MCP2731367.1"/>
    <property type="molecule type" value="Genomic_DNA"/>
</dbReference>
<keyword evidence="3" id="KW-1185">Reference proteome</keyword>
<dbReference type="Proteomes" id="UP001204953">
    <property type="component" value="Unassembled WGS sequence"/>
</dbReference>